<name>A0A937X5L6_9BACT</name>
<dbReference type="EMBL" id="VGJX01000487">
    <property type="protein sequence ID" value="MBM3275212.1"/>
    <property type="molecule type" value="Genomic_DNA"/>
</dbReference>
<organism evidence="1 2">
    <name type="scientific">Candidatus Tanganyikabacteria bacterium</name>
    <dbReference type="NCBI Taxonomy" id="2961651"/>
    <lineage>
        <taxon>Bacteria</taxon>
        <taxon>Bacillati</taxon>
        <taxon>Candidatus Sericytochromatia</taxon>
        <taxon>Candidatus Tanganyikabacteria</taxon>
    </lineage>
</organism>
<accession>A0A937X5L6</accession>
<reference evidence="1 2" key="1">
    <citation type="submission" date="2019-03" db="EMBL/GenBank/DDBJ databases">
        <title>Lake Tanganyika Metagenome-Assembled Genomes (MAGs).</title>
        <authorList>
            <person name="Tran P."/>
        </authorList>
    </citation>
    <scope>NUCLEOTIDE SEQUENCE [LARGE SCALE GENOMIC DNA]</scope>
    <source>
        <strain evidence="1">K_DeepCast_65m_m2_236</strain>
    </source>
</reference>
<sequence>MTFDTTGLRSGVNYKVATSILLMGRLLFRSEKIVRLEPGTNRLVALPPFRPAGEDRGSRFVAEFLVLSADHPGRITFAVLPGFTYSVSARAQAPNTGCGSEYLFSYAFGPKAGPAPALIQGATGFIRATAPNAAGQALYVEVTRAGRGANNADCNVIGGNSLVTIKKVIGVDVIPR</sequence>
<gene>
    <name evidence="1" type="ORF">FJZ00_08655</name>
</gene>
<proteinExistence type="predicted"/>
<evidence type="ECO:0000313" key="2">
    <source>
        <dbReference type="Proteomes" id="UP000703893"/>
    </source>
</evidence>
<evidence type="ECO:0000313" key="1">
    <source>
        <dbReference type="EMBL" id="MBM3275212.1"/>
    </source>
</evidence>
<dbReference type="Proteomes" id="UP000703893">
    <property type="component" value="Unassembled WGS sequence"/>
</dbReference>
<dbReference type="AlphaFoldDB" id="A0A937X5L6"/>
<protein>
    <submittedName>
        <fullName evidence="1">Uncharacterized protein</fullName>
    </submittedName>
</protein>
<comment type="caution">
    <text evidence="1">The sequence shown here is derived from an EMBL/GenBank/DDBJ whole genome shotgun (WGS) entry which is preliminary data.</text>
</comment>